<evidence type="ECO:0000256" key="9">
    <source>
        <dbReference type="ARBA" id="ARBA00023180"/>
    </source>
</evidence>
<organism evidence="11 12">
    <name type="scientific">Hymenochirus boettgeri</name>
    <name type="common">Congo dwarf clawed frog</name>
    <dbReference type="NCBI Taxonomy" id="247094"/>
    <lineage>
        <taxon>Eukaryota</taxon>
        <taxon>Metazoa</taxon>
        <taxon>Chordata</taxon>
        <taxon>Craniata</taxon>
        <taxon>Vertebrata</taxon>
        <taxon>Euteleostomi</taxon>
        <taxon>Amphibia</taxon>
        <taxon>Batrachia</taxon>
        <taxon>Anura</taxon>
        <taxon>Pipoidea</taxon>
        <taxon>Pipidae</taxon>
        <taxon>Pipinae</taxon>
        <taxon>Hymenochirus</taxon>
    </lineage>
</organism>
<sequence>MQRWKYIFYCIFLTSFCIYCNSANKRSCPELLVRREILNNGFHRNLVTRVKIQGLTEQVKNCRLLLHENIPPGLYLDPYQLSSLWQQNLTEVLLLSLMDVEAPEYLSTGHTALVYAKEDESCTHCYFSTIPLHIRYHRPSATGRKVSLTLQYPKILISCIKDFPLQLCSIYPVVDAPCGFENKQVCQWLDIPYAAEPNAIIMEVPVGVRQEELAVCSLTLIVTIVCSGMLFSAVYKHGHLSV</sequence>
<evidence type="ECO:0000313" key="11">
    <source>
        <dbReference type="EMBL" id="KAG8445525.1"/>
    </source>
</evidence>
<evidence type="ECO:0000256" key="1">
    <source>
        <dbReference type="ARBA" id="ARBA00004389"/>
    </source>
</evidence>
<dbReference type="InterPro" id="IPR013233">
    <property type="entry name" value="PIG-X/PBN1"/>
</dbReference>
<evidence type="ECO:0000256" key="10">
    <source>
        <dbReference type="RuleBase" id="RU366056"/>
    </source>
</evidence>
<keyword evidence="12" id="KW-1185">Reference proteome</keyword>
<dbReference type="SMART" id="SM00780">
    <property type="entry name" value="PIG-X"/>
    <property type="match status" value="1"/>
</dbReference>
<feature type="transmembrane region" description="Helical" evidence="10">
    <location>
        <begin position="213"/>
        <end position="235"/>
    </location>
</feature>
<dbReference type="AlphaFoldDB" id="A0A8T2JJU2"/>
<evidence type="ECO:0000256" key="3">
    <source>
        <dbReference type="ARBA" id="ARBA00010345"/>
    </source>
</evidence>
<comment type="pathway">
    <text evidence="2 10">Glycolipid biosynthesis; glycosylphosphatidylinositol-anchor biosynthesis.</text>
</comment>
<dbReference type="PANTHER" id="PTHR28650">
    <property type="entry name" value="PHOSPHATIDYLINOSITOL-GLYCAN BIOSYNTHESIS CLASS X PROTEIN"/>
    <property type="match status" value="1"/>
</dbReference>
<dbReference type="OrthoDB" id="5546453at2759"/>
<evidence type="ECO:0000256" key="7">
    <source>
        <dbReference type="ARBA" id="ARBA00022989"/>
    </source>
</evidence>
<reference evidence="11" key="1">
    <citation type="thesis" date="2020" institute="ProQuest LLC" country="789 East Eisenhower Parkway, Ann Arbor, MI, USA">
        <title>Comparative Genomics and Chromosome Evolution.</title>
        <authorList>
            <person name="Mudd A.B."/>
        </authorList>
    </citation>
    <scope>NUCLEOTIDE SEQUENCE</scope>
    <source>
        <strain evidence="11">Female2</strain>
        <tissue evidence="11">Blood</tissue>
    </source>
</reference>
<dbReference type="Pfam" id="PF08320">
    <property type="entry name" value="PIG-X"/>
    <property type="match status" value="1"/>
</dbReference>
<dbReference type="PANTHER" id="PTHR28650:SF1">
    <property type="entry name" value="PHOSPHATIDYLINOSITOL-GLYCAN BIOSYNTHESIS CLASS X PROTEIN"/>
    <property type="match status" value="1"/>
</dbReference>
<dbReference type="GO" id="GO:0005789">
    <property type="term" value="C:endoplasmic reticulum membrane"/>
    <property type="evidence" value="ECO:0007669"/>
    <property type="project" value="UniProtKB-SubCell"/>
</dbReference>
<evidence type="ECO:0000256" key="2">
    <source>
        <dbReference type="ARBA" id="ARBA00004687"/>
    </source>
</evidence>
<evidence type="ECO:0000256" key="8">
    <source>
        <dbReference type="ARBA" id="ARBA00023136"/>
    </source>
</evidence>
<evidence type="ECO:0000256" key="4">
    <source>
        <dbReference type="ARBA" id="ARBA00022502"/>
    </source>
</evidence>
<keyword evidence="9" id="KW-0325">Glycoprotein</keyword>
<evidence type="ECO:0000313" key="12">
    <source>
        <dbReference type="Proteomes" id="UP000812440"/>
    </source>
</evidence>
<name>A0A8T2JJU2_9PIPI</name>
<comment type="function">
    <text evidence="10">Stabilizing subunit of the glycosylphosphatidylinositol-mannosyltransferase I complex which catalyzes the transfer of the first mannose, via an alpha-1,4 bond from a dolichol-phosphate-mannose (Dol-P-Man) to the glucosaminyl acyl phosphatidylinositol (GlcN-(acyl)PI) intermediate to generate alpha-D-Man-(1-&gt;4)-alpha-D-GlcN-(1-&gt;6)-(1-radyl,2-acyl-sn-glycero-3-phospho)-2-acyl-inositol and participates in the sixth step of the glycosylphosphatidylinositol-anchor biosynthesis. Probably acts by stabilizing the mannosyltransferase PIGM.</text>
</comment>
<keyword evidence="5 10" id="KW-0812">Transmembrane</keyword>
<keyword evidence="6 10" id="KW-0256">Endoplasmic reticulum</keyword>
<comment type="subcellular location">
    <subcellularLocation>
        <location evidence="1 10">Endoplasmic reticulum membrane</location>
        <topology evidence="1 10">Single-pass membrane protein</topology>
    </subcellularLocation>
</comment>
<feature type="chain" id="PRO_5035961937" description="Phosphatidylinositol-glycan biosynthesis class X protein" evidence="10">
    <location>
        <begin position="23"/>
        <end position="242"/>
    </location>
</feature>
<keyword evidence="8 10" id="KW-0472">Membrane</keyword>
<evidence type="ECO:0000256" key="5">
    <source>
        <dbReference type="ARBA" id="ARBA00022692"/>
    </source>
</evidence>
<dbReference type="Proteomes" id="UP000812440">
    <property type="component" value="Chromosome 5"/>
</dbReference>
<proteinExistence type="inferred from homology"/>
<dbReference type="InterPro" id="IPR040039">
    <property type="entry name" value="PIGX"/>
</dbReference>
<comment type="caution">
    <text evidence="11">The sequence shown here is derived from an EMBL/GenBank/DDBJ whole genome shotgun (WGS) entry which is preliminary data.</text>
</comment>
<protein>
    <recommendedName>
        <fullName evidence="10">Phosphatidylinositol-glycan biosynthesis class X protein</fullName>
    </recommendedName>
</protein>
<dbReference type="GO" id="GO:0006506">
    <property type="term" value="P:GPI anchor biosynthetic process"/>
    <property type="evidence" value="ECO:0007669"/>
    <property type="project" value="UniProtKB-KW"/>
</dbReference>
<evidence type="ECO:0000256" key="6">
    <source>
        <dbReference type="ARBA" id="ARBA00022824"/>
    </source>
</evidence>
<dbReference type="EMBL" id="JAACNH010000004">
    <property type="protein sequence ID" value="KAG8445525.1"/>
    <property type="molecule type" value="Genomic_DNA"/>
</dbReference>
<keyword evidence="7 10" id="KW-1133">Transmembrane helix</keyword>
<keyword evidence="10" id="KW-0732">Signal</keyword>
<keyword evidence="4 10" id="KW-0337">GPI-anchor biosynthesis</keyword>
<gene>
    <name evidence="11" type="ORF">GDO86_010334</name>
</gene>
<feature type="signal peptide" evidence="10">
    <location>
        <begin position="1"/>
        <end position="22"/>
    </location>
</feature>
<accession>A0A8T2JJU2</accession>
<comment type="similarity">
    <text evidence="3 10">Belongs to the PIGX family.</text>
</comment>